<dbReference type="eggNOG" id="ENOG502SEDR">
    <property type="taxonomic scope" value="Eukaryota"/>
</dbReference>
<evidence type="ECO:0000313" key="5">
    <source>
        <dbReference type="Proteomes" id="UP000006039"/>
    </source>
</evidence>
<feature type="compositionally biased region" description="Pro residues" evidence="1">
    <location>
        <begin position="508"/>
        <end position="519"/>
    </location>
</feature>
<feature type="compositionally biased region" description="Basic and acidic residues" evidence="1">
    <location>
        <begin position="330"/>
        <end position="348"/>
    </location>
</feature>
<dbReference type="RefSeq" id="XP_009230249.1">
    <property type="nucleotide sequence ID" value="XM_009231985.1"/>
</dbReference>
<dbReference type="AlphaFoldDB" id="J3PKK0"/>
<name>J3PKK0_GAET3</name>
<dbReference type="GeneID" id="20354516"/>
<dbReference type="GO" id="GO:0006302">
    <property type="term" value="P:double-strand break repair"/>
    <property type="evidence" value="ECO:0007669"/>
    <property type="project" value="TreeGrafter"/>
</dbReference>
<reference evidence="4" key="4">
    <citation type="journal article" date="2015" name="G3 (Bethesda)">
        <title>Genome sequences of three phytopathogenic species of the Magnaporthaceae family of fungi.</title>
        <authorList>
            <person name="Okagaki L.H."/>
            <person name="Nunes C.C."/>
            <person name="Sailsbery J."/>
            <person name="Clay B."/>
            <person name="Brown D."/>
            <person name="John T."/>
            <person name="Oh Y."/>
            <person name="Young N."/>
            <person name="Fitzgerald M."/>
            <person name="Haas B.J."/>
            <person name="Zeng Q."/>
            <person name="Young S."/>
            <person name="Adiconis X."/>
            <person name="Fan L."/>
            <person name="Levin J.Z."/>
            <person name="Mitchell T.K."/>
            <person name="Okubara P.A."/>
            <person name="Farman M.L."/>
            <person name="Kohn L.M."/>
            <person name="Birren B."/>
            <person name="Ma L.-J."/>
            <person name="Dean R.A."/>
        </authorList>
    </citation>
    <scope>NUCLEOTIDE SEQUENCE</scope>
    <source>
        <strain evidence="4">R3-111a-1</strain>
    </source>
</reference>
<reference evidence="3" key="2">
    <citation type="submission" date="2010-07" db="EMBL/GenBank/DDBJ databases">
        <authorList>
            <consortium name="The Broad Institute Genome Sequencing Platform"/>
            <consortium name="Broad Institute Genome Sequencing Center for Infectious Disease"/>
            <person name="Ma L.-J."/>
            <person name="Dead R."/>
            <person name="Young S."/>
            <person name="Zeng Q."/>
            <person name="Koehrsen M."/>
            <person name="Alvarado L."/>
            <person name="Berlin A."/>
            <person name="Chapman S.B."/>
            <person name="Chen Z."/>
            <person name="Freedman E."/>
            <person name="Gellesch M."/>
            <person name="Goldberg J."/>
            <person name="Griggs A."/>
            <person name="Gujja S."/>
            <person name="Heilman E.R."/>
            <person name="Heiman D."/>
            <person name="Hepburn T."/>
            <person name="Howarth C."/>
            <person name="Jen D."/>
            <person name="Larson L."/>
            <person name="Mehta T."/>
            <person name="Neiman D."/>
            <person name="Pearson M."/>
            <person name="Roberts A."/>
            <person name="Saif S."/>
            <person name="Shea T."/>
            <person name="Shenoy N."/>
            <person name="Sisk P."/>
            <person name="Stolte C."/>
            <person name="Sykes S."/>
            <person name="Walk T."/>
            <person name="White J."/>
            <person name="Yandava C."/>
            <person name="Haas B."/>
            <person name="Nusbaum C."/>
            <person name="Birren B."/>
        </authorList>
    </citation>
    <scope>NUCLEOTIDE SEQUENCE</scope>
    <source>
        <strain evidence="3">R3-111a-1</strain>
    </source>
</reference>
<evidence type="ECO:0000313" key="4">
    <source>
        <dbReference type="EnsemblFungi" id="EJT68362"/>
    </source>
</evidence>
<keyword evidence="5" id="KW-1185">Reference proteome</keyword>
<dbReference type="VEuPathDB" id="FungiDB:GGTG_14058"/>
<dbReference type="Proteomes" id="UP000006039">
    <property type="component" value="Unassembled WGS sequence"/>
</dbReference>
<dbReference type="GO" id="GO:0035861">
    <property type="term" value="C:site of double-strand break"/>
    <property type="evidence" value="ECO:0007669"/>
    <property type="project" value="TreeGrafter"/>
</dbReference>
<feature type="region of interest" description="Disordered" evidence="1">
    <location>
        <begin position="115"/>
        <end position="198"/>
    </location>
</feature>
<evidence type="ECO:0000259" key="2">
    <source>
        <dbReference type="Pfam" id="PF10382"/>
    </source>
</evidence>
<dbReference type="OrthoDB" id="6513042at2759"/>
<dbReference type="EnsemblFungi" id="EJT68362">
    <property type="protein sequence ID" value="EJT68362"/>
    <property type="gene ID" value="GGTG_14058"/>
</dbReference>
<reference evidence="5" key="1">
    <citation type="submission" date="2010-07" db="EMBL/GenBank/DDBJ databases">
        <title>The genome sequence of Gaeumannomyces graminis var. tritici strain R3-111a-1.</title>
        <authorList>
            <consortium name="The Broad Institute Genome Sequencing Platform"/>
            <person name="Ma L.-J."/>
            <person name="Dead R."/>
            <person name="Young S."/>
            <person name="Zeng Q."/>
            <person name="Koehrsen M."/>
            <person name="Alvarado L."/>
            <person name="Berlin A."/>
            <person name="Chapman S.B."/>
            <person name="Chen Z."/>
            <person name="Freedman E."/>
            <person name="Gellesch M."/>
            <person name="Goldberg J."/>
            <person name="Griggs A."/>
            <person name="Gujja S."/>
            <person name="Heilman E.R."/>
            <person name="Heiman D."/>
            <person name="Hepburn T."/>
            <person name="Howarth C."/>
            <person name="Jen D."/>
            <person name="Larson L."/>
            <person name="Mehta T."/>
            <person name="Neiman D."/>
            <person name="Pearson M."/>
            <person name="Roberts A."/>
            <person name="Saif S."/>
            <person name="Shea T."/>
            <person name="Shenoy N."/>
            <person name="Sisk P."/>
            <person name="Stolte C."/>
            <person name="Sykes S."/>
            <person name="Walk T."/>
            <person name="White J."/>
            <person name="Yandava C."/>
            <person name="Haas B."/>
            <person name="Nusbaum C."/>
            <person name="Birren B."/>
        </authorList>
    </citation>
    <scope>NUCLEOTIDE SEQUENCE [LARGE SCALE GENOMIC DNA]</scope>
    <source>
        <strain evidence="5">R3-111a-1</strain>
    </source>
</reference>
<feature type="compositionally biased region" description="Polar residues" evidence="1">
    <location>
        <begin position="214"/>
        <end position="227"/>
    </location>
</feature>
<feature type="compositionally biased region" description="Low complexity" evidence="1">
    <location>
        <begin position="614"/>
        <end position="634"/>
    </location>
</feature>
<sequence length="755" mass="82917">MANTPAQPTSTAPVLEHICLFTHDLKRKHKRWQDGRLKFHAFNQRVMVYDERGNFVGDAHWREDYDFGEGEELQLERGGTIVQVCECVGRRDQDLSELLDKRALDKSQRAAQVAARTPAASAAGLGSRPVVRQVPADHSQQLRHRPLGQLLGTPTGHHGRAVVPSESPFEQRHREAEDTPPAAKRPRREASPPSKAGYAQNLFGTKLCLSSQPRSSALTWPSQSRPVQPTAPAARPTSHLEGPSEVDAGRPGPPPKGGKGLERPTGGRVRPAAEPRDVIELDEDTADARHRHTERPLEDVTELEIPAKDRPQSRKTRPIQPTVPAARPASHAERSPDKGLETPARDRLQPAAKPKHIIELDKEDAEGALSARHAKRPLKDGNELERPAKTRARPAAEPRDVVQLDKQHTGDSRLPSHAERPPEGAKRLQRPAKDRTRPAAEPRYAVEVELDKENTSVSRSTGRAEPLSEGNDEGLQRPVGNRARPATKPRRVVELDQESPASARQKPPRPPQRTPPEPRPAGRPERPPEGRARPAVEPASVAERGGEAAADAQPRTELQIKPRRKHGLLMLSSRAEPLSPPPPPPPPAPEPAPAPAAARPEAQPPPPRREPRRTPSAAAPGEAPSAAREAAQAAIEKPTGVSTTTGPWSRREAHDLLGMGRPGGWDKSYYPSSQLAACTLHISRHKRAEKQHCQYHRAHNAKSGPFPRYLCVRSVSYPFMGFRVLKKKKSCTKGLVLLAPLEREKSPCHPIKSYL</sequence>
<gene>
    <name evidence="4" type="primary">20354516</name>
    <name evidence="3" type="ORF">GGTG_14058</name>
</gene>
<dbReference type="GO" id="GO:0005634">
    <property type="term" value="C:nucleus"/>
    <property type="evidence" value="ECO:0007669"/>
    <property type="project" value="TreeGrafter"/>
</dbReference>
<reference evidence="4" key="5">
    <citation type="submission" date="2018-04" db="UniProtKB">
        <authorList>
            <consortium name="EnsemblFungi"/>
        </authorList>
    </citation>
    <scope>IDENTIFICATION</scope>
    <source>
        <strain evidence="4">R3-111a-1</strain>
    </source>
</reference>
<feature type="compositionally biased region" description="Basic and acidic residues" evidence="1">
    <location>
        <begin position="377"/>
        <end position="454"/>
    </location>
</feature>
<dbReference type="InterPro" id="IPR018838">
    <property type="entry name" value="ZGRF1-like_N"/>
</dbReference>
<reference evidence="3" key="3">
    <citation type="submission" date="2010-09" db="EMBL/GenBank/DDBJ databases">
        <title>Annotation of Gaeumannomyces graminis var. tritici R3-111a-1.</title>
        <authorList>
            <consortium name="The Broad Institute Genome Sequencing Platform"/>
            <person name="Ma L.-J."/>
            <person name="Dead R."/>
            <person name="Young S.K."/>
            <person name="Zeng Q."/>
            <person name="Gargeya S."/>
            <person name="Fitzgerald M."/>
            <person name="Haas B."/>
            <person name="Abouelleil A."/>
            <person name="Alvarado L."/>
            <person name="Arachchi H.M."/>
            <person name="Berlin A."/>
            <person name="Brown A."/>
            <person name="Chapman S.B."/>
            <person name="Chen Z."/>
            <person name="Dunbar C."/>
            <person name="Freedman E."/>
            <person name="Gearin G."/>
            <person name="Gellesch M."/>
            <person name="Goldberg J."/>
            <person name="Griggs A."/>
            <person name="Gujja S."/>
            <person name="Heiman D."/>
            <person name="Howarth C."/>
            <person name="Larson L."/>
            <person name="Lui A."/>
            <person name="MacDonald P.J.P."/>
            <person name="Mehta T."/>
            <person name="Montmayeur A."/>
            <person name="Murphy C."/>
            <person name="Neiman D."/>
            <person name="Pearson M."/>
            <person name="Priest M."/>
            <person name="Roberts A."/>
            <person name="Saif S."/>
            <person name="Shea T."/>
            <person name="Shenoy N."/>
            <person name="Sisk P."/>
            <person name="Stolte C."/>
            <person name="Sykes S."/>
            <person name="Yandava C."/>
            <person name="Wortman J."/>
            <person name="Nusbaum C."/>
            <person name="Birren B."/>
        </authorList>
    </citation>
    <scope>NUCLEOTIDE SEQUENCE</scope>
    <source>
        <strain evidence="3">R3-111a-1</strain>
    </source>
</reference>
<dbReference type="PANTHER" id="PTHR28535:SF1">
    <property type="entry name" value="PROTEIN ZGRF1"/>
    <property type="match status" value="1"/>
</dbReference>
<evidence type="ECO:0000256" key="1">
    <source>
        <dbReference type="SAM" id="MobiDB-lite"/>
    </source>
</evidence>
<accession>J3PKK0</accession>
<feature type="domain" description="5'-3' DNA helicase ZGRF1-like N-terminal" evidence="2">
    <location>
        <begin position="14"/>
        <end position="95"/>
    </location>
</feature>
<feature type="region of interest" description="Disordered" evidence="1">
    <location>
        <begin position="214"/>
        <end position="655"/>
    </location>
</feature>
<organism evidence="3">
    <name type="scientific">Gaeumannomyces tritici (strain R3-111a-1)</name>
    <name type="common">Wheat and barley take-all root rot fungus</name>
    <name type="synonym">Gaeumannomyces graminis var. tritici</name>
    <dbReference type="NCBI Taxonomy" id="644352"/>
    <lineage>
        <taxon>Eukaryota</taxon>
        <taxon>Fungi</taxon>
        <taxon>Dikarya</taxon>
        <taxon>Ascomycota</taxon>
        <taxon>Pezizomycotina</taxon>
        <taxon>Sordariomycetes</taxon>
        <taxon>Sordariomycetidae</taxon>
        <taxon>Magnaporthales</taxon>
        <taxon>Magnaporthaceae</taxon>
        <taxon>Gaeumannomyces</taxon>
    </lineage>
</organism>
<evidence type="ECO:0000313" key="3">
    <source>
        <dbReference type="EMBL" id="EJT68362.1"/>
    </source>
</evidence>
<dbReference type="HOGENOM" id="CLU_368831_0_0_1"/>
<dbReference type="EMBL" id="GL385512">
    <property type="protein sequence ID" value="EJT68362.1"/>
    <property type="molecule type" value="Genomic_DNA"/>
</dbReference>
<feature type="compositionally biased region" description="Pro residues" evidence="1">
    <location>
        <begin position="578"/>
        <end position="594"/>
    </location>
</feature>
<proteinExistence type="predicted"/>
<dbReference type="PANTHER" id="PTHR28535">
    <property type="entry name" value="ZINC FINGER GRF-TYPE CONTAINING 1"/>
    <property type="match status" value="1"/>
</dbReference>
<protein>
    <recommendedName>
        <fullName evidence="2">5'-3' DNA helicase ZGRF1-like N-terminal domain-containing protein</fullName>
    </recommendedName>
</protein>
<feature type="compositionally biased region" description="Basic and acidic residues" evidence="1">
    <location>
        <begin position="520"/>
        <end position="534"/>
    </location>
</feature>
<dbReference type="Pfam" id="PF10382">
    <property type="entry name" value="ZGRF1-like_N"/>
    <property type="match status" value="1"/>
</dbReference>
<dbReference type="InterPro" id="IPR052800">
    <property type="entry name" value="DNA_Repair_Helicase_ZGRF1"/>
</dbReference>
<dbReference type="STRING" id="644352.J3PKK0"/>